<dbReference type="EMBL" id="LAZR01051110">
    <property type="protein sequence ID" value="KKK85868.1"/>
    <property type="molecule type" value="Genomic_DNA"/>
</dbReference>
<sequence length="94" mass="11168">MFKERFDCNTAMMHINLIGYPLLRFLLESNNFCITKLDIDKPKPKMLFLSPITALIKLYCWFWPKKAKERYWLKETLSREILLGGNTLIIVAEK</sequence>
<reference evidence="1" key="1">
    <citation type="journal article" date="2015" name="Nature">
        <title>Complex archaea that bridge the gap between prokaryotes and eukaryotes.</title>
        <authorList>
            <person name="Spang A."/>
            <person name="Saw J.H."/>
            <person name="Jorgensen S.L."/>
            <person name="Zaremba-Niedzwiedzka K."/>
            <person name="Martijn J."/>
            <person name="Lind A.E."/>
            <person name="van Eijk R."/>
            <person name="Schleper C."/>
            <person name="Guy L."/>
            <person name="Ettema T.J."/>
        </authorList>
    </citation>
    <scope>NUCLEOTIDE SEQUENCE</scope>
</reference>
<comment type="caution">
    <text evidence="1">The sequence shown here is derived from an EMBL/GenBank/DDBJ whole genome shotgun (WGS) entry which is preliminary data.</text>
</comment>
<protein>
    <submittedName>
        <fullName evidence="1">Uncharacterized protein</fullName>
    </submittedName>
</protein>
<proteinExistence type="predicted"/>
<organism evidence="1">
    <name type="scientific">marine sediment metagenome</name>
    <dbReference type="NCBI Taxonomy" id="412755"/>
    <lineage>
        <taxon>unclassified sequences</taxon>
        <taxon>metagenomes</taxon>
        <taxon>ecological metagenomes</taxon>
    </lineage>
</organism>
<dbReference type="AlphaFoldDB" id="A0A0F8YWV2"/>
<evidence type="ECO:0000313" key="1">
    <source>
        <dbReference type="EMBL" id="KKK85868.1"/>
    </source>
</evidence>
<gene>
    <name evidence="1" type="ORF">LCGC14_2768930</name>
</gene>
<feature type="non-terminal residue" evidence="1">
    <location>
        <position position="1"/>
    </location>
</feature>
<accession>A0A0F8YWV2</accession>
<name>A0A0F8YWV2_9ZZZZ</name>